<evidence type="ECO:0000313" key="2">
    <source>
        <dbReference type="Proteomes" id="UP000076761"/>
    </source>
</evidence>
<keyword evidence="2" id="KW-1185">Reference proteome</keyword>
<dbReference type="AlphaFoldDB" id="A0A165VKN2"/>
<protein>
    <recommendedName>
        <fullName evidence="3">F-box domain-containing protein</fullName>
    </recommendedName>
</protein>
<dbReference type="EMBL" id="KV425553">
    <property type="protein sequence ID" value="KZT29810.1"/>
    <property type="molecule type" value="Genomic_DNA"/>
</dbReference>
<name>A0A165VKN2_9AGAM</name>
<evidence type="ECO:0000313" key="1">
    <source>
        <dbReference type="EMBL" id="KZT29810.1"/>
    </source>
</evidence>
<gene>
    <name evidence="1" type="ORF">NEOLEDRAFT_476884</name>
</gene>
<organism evidence="1 2">
    <name type="scientific">Neolentinus lepideus HHB14362 ss-1</name>
    <dbReference type="NCBI Taxonomy" id="1314782"/>
    <lineage>
        <taxon>Eukaryota</taxon>
        <taxon>Fungi</taxon>
        <taxon>Dikarya</taxon>
        <taxon>Basidiomycota</taxon>
        <taxon>Agaricomycotina</taxon>
        <taxon>Agaricomycetes</taxon>
        <taxon>Gloeophyllales</taxon>
        <taxon>Gloeophyllaceae</taxon>
        <taxon>Neolentinus</taxon>
    </lineage>
</organism>
<reference evidence="1 2" key="1">
    <citation type="journal article" date="2016" name="Mol. Biol. Evol.">
        <title>Comparative Genomics of Early-Diverging Mushroom-Forming Fungi Provides Insights into the Origins of Lignocellulose Decay Capabilities.</title>
        <authorList>
            <person name="Nagy L.G."/>
            <person name="Riley R."/>
            <person name="Tritt A."/>
            <person name="Adam C."/>
            <person name="Daum C."/>
            <person name="Floudas D."/>
            <person name="Sun H."/>
            <person name="Yadav J.S."/>
            <person name="Pangilinan J."/>
            <person name="Larsson K.H."/>
            <person name="Matsuura K."/>
            <person name="Barry K."/>
            <person name="Labutti K."/>
            <person name="Kuo R."/>
            <person name="Ohm R.A."/>
            <person name="Bhattacharya S.S."/>
            <person name="Shirouzu T."/>
            <person name="Yoshinaga Y."/>
            <person name="Martin F.M."/>
            <person name="Grigoriev I.V."/>
            <person name="Hibbett D.S."/>
        </authorList>
    </citation>
    <scope>NUCLEOTIDE SEQUENCE [LARGE SCALE GENOMIC DNA]</scope>
    <source>
        <strain evidence="1 2">HHB14362 ss-1</strain>
    </source>
</reference>
<sequence length="162" mass="18081">MSHHRCIGYVGIVHYRSVCAFLRRCYETMRRLCFYSATERSLLTQLSVNASDSTVQSVNCHVINIFPFSIVGAMADILSSNPDIGHPATGVQLFELKQDVLLTLFPLLDRSSIKSLSLSCRAAYQPAMPCLVRAPVILIKYTPSENILRPAILRWIGGCLLH</sequence>
<accession>A0A165VKN2</accession>
<proteinExistence type="predicted"/>
<dbReference type="InParanoid" id="A0A165VKN2"/>
<dbReference type="Proteomes" id="UP000076761">
    <property type="component" value="Unassembled WGS sequence"/>
</dbReference>
<evidence type="ECO:0008006" key="3">
    <source>
        <dbReference type="Google" id="ProtNLM"/>
    </source>
</evidence>